<name>A0A2W4RBR4_9GAMM</name>
<evidence type="ECO:0000313" key="2">
    <source>
        <dbReference type="EMBL" id="PZN79359.1"/>
    </source>
</evidence>
<evidence type="ECO:0000313" key="3">
    <source>
        <dbReference type="Proteomes" id="UP000249396"/>
    </source>
</evidence>
<sequence length="331" mass="36453">MRHFTSSILIALLGLAAAFYWAGPNGLLMASILGLMELSLSFDNAVVNATVLKNMSIVWQRRFLTWGMIIAVFGVRFLLPVIIVSAVTGQSLQTVTLMALHNPDEYANNVQSSHVQISAFGGMYLLLVFLSFFFQENKSLHWLVWLEHRLTQLGKLESIEVATALCALLFAIQFLSTGEKLAAIMSGIVGIILYVVVKSVSGLFQNSGQGVKAGLLSFIYLEVLDTSFSLDGVIGAFAITRDVVLILLGLTIGAMFVRSLTVFLVREKMLDEYLYLEHGAHYAIGALAILMLTDMSQHVPEWITGLTGFLFIVFSLWSSIRANKKIRASSF</sequence>
<feature type="transmembrane region" description="Helical" evidence="1">
    <location>
        <begin position="181"/>
        <end position="197"/>
    </location>
</feature>
<dbReference type="EMBL" id="QJPH01000301">
    <property type="protein sequence ID" value="PZN79359.1"/>
    <property type="molecule type" value="Genomic_DNA"/>
</dbReference>
<feature type="transmembrane region" description="Helical" evidence="1">
    <location>
        <begin position="218"/>
        <end position="239"/>
    </location>
</feature>
<keyword evidence="1" id="KW-0472">Membrane</keyword>
<evidence type="ECO:0008006" key="4">
    <source>
        <dbReference type="Google" id="ProtNLM"/>
    </source>
</evidence>
<dbReference type="Proteomes" id="UP000249396">
    <property type="component" value="Unassembled WGS sequence"/>
</dbReference>
<feature type="transmembrane region" description="Helical" evidence="1">
    <location>
        <begin position="273"/>
        <end position="293"/>
    </location>
</feature>
<gene>
    <name evidence="2" type="ORF">DM484_11300</name>
</gene>
<keyword evidence="1" id="KW-0812">Transmembrane</keyword>
<dbReference type="PANTHER" id="PTHR30238:SF4">
    <property type="entry name" value="SLL1022 PROTEIN"/>
    <property type="match status" value="1"/>
</dbReference>
<dbReference type="AlphaFoldDB" id="A0A2W4RBR4"/>
<dbReference type="Pfam" id="PF04332">
    <property type="entry name" value="DUF475"/>
    <property type="match status" value="1"/>
</dbReference>
<reference evidence="2 3" key="1">
    <citation type="journal article" date="2018" name="Aquat. Microb. Ecol.">
        <title>Gammaproteobacterial methanotrophs dominate.</title>
        <authorList>
            <person name="Rissanen A.J."/>
            <person name="Saarenheimo J."/>
            <person name="Tiirola M."/>
            <person name="Peura S."/>
            <person name="Aalto S.L."/>
            <person name="Karvinen A."/>
            <person name="Nykanen H."/>
        </authorList>
    </citation>
    <scope>NUCLEOTIDE SEQUENCE [LARGE SCALE GENOMIC DNA]</scope>
    <source>
        <strain evidence="2">AMbin10</strain>
    </source>
</reference>
<feature type="transmembrane region" description="Helical" evidence="1">
    <location>
        <begin position="299"/>
        <end position="317"/>
    </location>
</feature>
<protein>
    <recommendedName>
        <fullName evidence="4">DUF475 domain-containing protein</fullName>
    </recommendedName>
</protein>
<feature type="transmembrane region" description="Helical" evidence="1">
    <location>
        <begin position="245"/>
        <end position="266"/>
    </location>
</feature>
<dbReference type="NCBIfam" id="NF010613">
    <property type="entry name" value="PRK14013.1-3"/>
    <property type="match status" value="1"/>
</dbReference>
<feature type="transmembrane region" description="Helical" evidence="1">
    <location>
        <begin position="63"/>
        <end position="88"/>
    </location>
</feature>
<keyword evidence="1" id="KW-1133">Transmembrane helix</keyword>
<comment type="caution">
    <text evidence="2">The sequence shown here is derived from an EMBL/GenBank/DDBJ whole genome shotgun (WGS) entry which is preliminary data.</text>
</comment>
<feature type="transmembrane region" description="Helical" evidence="1">
    <location>
        <begin position="115"/>
        <end position="135"/>
    </location>
</feature>
<accession>A0A2W4RBR4</accession>
<evidence type="ECO:0000256" key="1">
    <source>
        <dbReference type="SAM" id="Phobius"/>
    </source>
</evidence>
<dbReference type="InterPro" id="IPR007427">
    <property type="entry name" value="DUF475"/>
</dbReference>
<feature type="transmembrane region" description="Helical" evidence="1">
    <location>
        <begin position="28"/>
        <end position="51"/>
    </location>
</feature>
<proteinExistence type="predicted"/>
<feature type="transmembrane region" description="Helical" evidence="1">
    <location>
        <begin position="156"/>
        <end position="175"/>
    </location>
</feature>
<dbReference type="PANTHER" id="PTHR30238">
    <property type="entry name" value="MEMBRANE BOUND PREDICTED REDOX MODULATOR"/>
    <property type="match status" value="1"/>
</dbReference>
<organism evidence="2 3">
    <name type="scientific">Candidatus Methylumidiphilus alinenensis</name>
    <dbReference type="NCBI Taxonomy" id="2202197"/>
    <lineage>
        <taxon>Bacteria</taxon>
        <taxon>Pseudomonadati</taxon>
        <taxon>Pseudomonadota</taxon>
        <taxon>Gammaproteobacteria</taxon>
        <taxon>Methylococcales</taxon>
        <taxon>Candidatus Methylumidiphilus</taxon>
    </lineage>
</organism>